<gene>
    <name evidence="1" type="ordered locus">Nham_3011</name>
</gene>
<dbReference type="OrthoDB" id="7843417at2"/>
<dbReference type="HOGENOM" id="CLU_065799_0_0_5"/>
<reference evidence="1 2" key="1">
    <citation type="submission" date="2006-03" db="EMBL/GenBank/DDBJ databases">
        <title>Complete sequence of chromosome of Nitrobacter hamburgensis X14.</title>
        <authorList>
            <consortium name="US DOE Joint Genome Institute"/>
            <person name="Copeland A."/>
            <person name="Lucas S."/>
            <person name="Lapidus A."/>
            <person name="Barry K."/>
            <person name="Detter J.C."/>
            <person name="Glavina del Rio T."/>
            <person name="Hammon N."/>
            <person name="Israni S."/>
            <person name="Dalin E."/>
            <person name="Tice H."/>
            <person name="Pitluck S."/>
            <person name="Chain P."/>
            <person name="Malfatti S."/>
            <person name="Shin M."/>
            <person name="Vergez L."/>
            <person name="Schmutz J."/>
            <person name="Larimer F."/>
            <person name="Land M."/>
            <person name="Hauser L."/>
            <person name="Kyrpides N."/>
            <person name="Ivanova N."/>
            <person name="Ward B."/>
            <person name="Arp D."/>
            <person name="Klotz M."/>
            <person name="Stein L."/>
            <person name="O'Mullan G."/>
            <person name="Starkenburg S."/>
            <person name="Sayavedra L."/>
            <person name="Poret-Peterson A.T."/>
            <person name="Gentry M.E."/>
            <person name="Bruce D."/>
            <person name="Richardson P."/>
        </authorList>
    </citation>
    <scope>NUCLEOTIDE SEQUENCE [LARGE SCALE GENOMIC DNA]</scope>
    <source>
        <strain evidence="2">DSM 10229 / NCIMB 13809 / X14</strain>
    </source>
</reference>
<accession>Q1QJ36</accession>
<organism evidence="1 2">
    <name type="scientific">Nitrobacter hamburgensis (strain DSM 10229 / NCIMB 13809 / X14)</name>
    <dbReference type="NCBI Taxonomy" id="323097"/>
    <lineage>
        <taxon>Bacteria</taxon>
        <taxon>Pseudomonadati</taxon>
        <taxon>Pseudomonadota</taxon>
        <taxon>Alphaproteobacteria</taxon>
        <taxon>Hyphomicrobiales</taxon>
        <taxon>Nitrobacteraceae</taxon>
        <taxon>Nitrobacter</taxon>
    </lineage>
</organism>
<protein>
    <recommendedName>
        <fullName evidence="3">Nucleotidyltransferase family protein</fullName>
    </recommendedName>
</protein>
<evidence type="ECO:0008006" key="3">
    <source>
        <dbReference type="Google" id="ProtNLM"/>
    </source>
</evidence>
<dbReference type="InterPro" id="IPR039498">
    <property type="entry name" value="NTP_transf_5"/>
</dbReference>
<dbReference type="Proteomes" id="UP000001953">
    <property type="component" value="Chromosome"/>
</dbReference>
<keyword evidence="2" id="KW-1185">Reference proteome</keyword>
<dbReference type="AlphaFoldDB" id="Q1QJ36"/>
<sequence length="357" mass="40678">MIKRNDPLLDLCRCFRGEIPAGLEWMSIIELANRTLTTPALVACAEQCPDTIPRDVDAYLKEIFQRNLARNERLSFQLNEAIAALNAQGIVPVLMKGSALLAERGDAFRRRIISDLDILVSPDETLRALKCLSGLGYRIHHLMPHGAARWHADLHRPEDVGMVDLQQSPPGHAFFYRTSGDLKRHCHLNVNDKISAYIPDPTFQALMLIMHDQFQDSDYWTGHVDLRHLLDLRDLATSPGGIDWQRLASLAPSRLARNALETQLVALHAWLGVDVPAEMRHRLIPKLQQWRRRFQSRVPALRTAFLPMMLLDFRSYRAEIGAEERATNQLKPKWSFPKASSIRYFYGLANKNPVGKI</sequence>
<evidence type="ECO:0000313" key="1">
    <source>
        <dbReference type="EMBL" id="ABE63761.1"/>
    </source>
</evidence>
<name>Q1QJ36_NITHX</name>
<proteinExistence type="predicted"/>
<dbReference type="KEGG" id="nha:Nham_3011"/>
<dbReference type="STRING" id="323097.Nham_3011"/>
<evidence type="ECO:0000313" key="2">
    <source>
        <dbReference type="Proteomes" id="UP000001953"/>
    </source>
</evidence>
<dbReference type="eggNOG" id="ENOG5032ZWN">
    <property type="taxonomic scope" value="Bacteria"/>
</dbReference>
<dbReference type="Pfam" id="PF14907">
    <property type="entry name" value="NTP_transf_5"/>
    <property type="match status" value="1"/>
</dbReference>
<dbReference type="EMBL" id="CP000319">
    <property type="protein sequence ID" value="ABE63761.1"/>
    <property type="molecule type" value="Genomic_DNA"/>
</dbReference>